<dbReference type="PANTHER" id="PTHR37422:SF17">
    <property type="entry name" value="O-ANTIGEN LIGASE"/>
    <property type="match status" value="1"/>
</dbReference>
<dbReference type="RefSeq" id="WP_160029446.1">
    <property type="nucleotide sequence ID" value="NZ_CP041764.1"/>
</dbReference>
<evidence type="ECO:0000256" key="2">
    <source>
        <dbReference type="ARBA" id="ARBA00022692"/>
    </source>
</evidence>
<dbReference type="Proteomes" id="UP000430368">
    <property type="component" value="Chromosome"/>
</dbReference>
<feature type="transmembrane region" description="Helical" evidence="5">
    <location>
        <begin position="122"/>
        <end position="143"/>
    </location>
</feature>
<feature type="transmembrane region" description="Helical" evidence="5">
    <location>
        <begin position="335"/>
        <end position="356"/>
    </location>
</feature>
<protein>
    <submittedName>
        <fullName evidence="7">O-antigen ligase family protein</fullName>
    </submittedName>
</protein>
<dbReference type="EMBL" id="CP041764">
    <property type="protein sequence ID" value="QHA87352.1"/>
    <property type="molecule type" value="Genomic_DNA"/>
</dbReference>
<evidence type="ECO:0000256" key="1">
    <source>
        <dbReference type="ARBA" id="ARBA00004141"/>
    </source>
</evidence>
<keyword evidence="8" id="KW-1185">Reference proteome</keyword>
<feature type="transmembrane region" description="Helical" evidence="5">
    <location>
        <begin position="35"/>
        <end position="54"/>
    </location>
</feature>
<sequence length="418" mass="46313">MLRKLSTANLAAIAFLFTIIAASTSLTDSTITRNAFYLAVFFATAAFVISKSWAISRDAALISVAVFCIGLSQAVWLWRFPASEVLETHNEYLTSATRLLCGAVLIMMLGSLHSQINHKVKVFAKGLLIFGFFYTSGIGLYLHEQTPDLRLQINTVSTITAYIYTLQSLLTVYVIHKTSWRYKYIAIAIVILLSLWIIFLTETRATLLSYPIFLLIFFCRRHHLTLKTILLSALIAIVMATAASHLFSTATARLTDIINEISNYQKGNGDTSLGSRISMWKAGIHTIIQSPGGQSTDVRFANATQYIDSHEGGNPEALRNIAYHLHNDFIEAGSLQGIAGIIALLCFFTLVFLASIRYMYTNAMLLLLILPTILIGMVDTLFIDQRFVTNLTLMLAIYLSLQPASHNPSSCGVKEDKA</sequence>
<evidence type="ECO:0000256" key="5">
    <source>
        <dbReference type="SAM" id="Phobius"/>
    </source>
</evidence>
<keyword evidence="3 5" id="KW-1133">Transmembrane helix</keyword>
<gene>
    <name evidence="7" type="ORF">FO014_10560</name>
</gene>
<keyword evidence="2 5" id="KW-0812">Transmembrane</keyword>
<feature type="transmembrane region" description="Helical" evidence="5">
    <location>
        <begin position="363"/>
        <end position="383"/>
    </location>
</feature>
<comment type="subcellular location">
    <subcellularLocation>
        <location evidence="1">Membrane</location>
        <topology evidence="1">Multi-pass membrane protein</topology>
    </subcellularLocation>
</comment>
<feature type="domain" description="O-antigen ligase-related" evidence="6">
    <location>
        <begin position="190"/>
        <end position="345"/>
    </location>
</feature>
<accession>A0ABX6GM68</accession>
<keyword evidence="7" id="KW-0436">Ligase</keyword>
<dbReference type="InterPro" id="IPR007016">
    <property type="entry name" value="O-antigen_ligase-rel_domated"/>
</dbReference>
<feature type="transmembrane region" description="Helical" evidence="5">
    <location>
        <begin position="182"/>
        <end position="199"/>
    </location>
</feature>
<feature type="transmembrane region" description="Helical" evidence="5">
    <location>
        <begin position="228"/>
        <end position="247"/>
    </location>
</feature>
<name>A0ABX6GM68_9GAMM</name>
<keyword evidence="4 5" id="KW-0472">Membrane</keyword>
<dbReference type="GO" id="GO:0016874">
    <property type="term" value="F:ligase activity"/>
    <property type="evidence" value="ECO:0007669"/>
    <property type="project" value="UniProtKB-KW"/>
</dbReference>
<evidence type="ECO:0000256" key="4">
    <source>
        <dbReference type="ARBA" id="ARBA00023136"/>
    </source>
</evidence>
<reference evidence="7 8" key="1">
    <citation type="submission" date="2019-07" db="EMBL/GenBank/DDBJ databases">
        <title>Serratia dokdonensis sp. nov., an elicitor of systemic resistance in Nicotiana Tabacum.</title>
        <authorList>
            <person name="Son J.-S."/>
            <person name="Hwang Y.-J."/>
            <person name="Lee S.-Y."/>
            <person name="Ghim S.-Y."/>
        </authorList>
    </citation>
    <scope>NUCLEOTIDE SEQUENCE [LARGE SCALE GENOMIC DNA]</scope>
    <source>
        <strain evidence="7 8">KUDC3025</strain>
    </source>
</reference>
<evidence type="ECO:0000256" key="3">
    <source>
        <dbReference type="ARBA" id="ARBA00022989"/>
    </source>
</evidence>
<feature type="transmembrane region" description="Helical" evidence="5">
    <location>
        <begin position="61"/>
        <end position="80"/>
    </location>
</feature>
<evidence type="ECO:0000259" key="6">
    <source>
        <dbReference type="Pfam" id="PF04932"/>
    </source>
</evidence>
<feature type="transmembrane region" description="Helical" evidence="5">
    <location>
        <begin position="155"/>
        <end position="175"/>
    </location>
</feature>
<dbReference type="InterPro" id="IPR051533">
    <property type="entry name" value="WaaL-like"/>
</dbReference>
<feature type="transmembrane region" description="Helical" evidence="5">
    <location>
        <begin position="205"/>
        <end position="221"/>
    </location>
</feature>
<evidence type="ECO:0000313" key="8">
    <source>
        <dbReference type="Proteomes" id="UP000430368"/>
    </source>
</evidence>
<organism evidence="7 8">
    <name type="scientific">Serratia rhizosphaerae</name>
    <dbReference type="NCBI Taxonomy" id="2597702"/>
    <lineage>
        <taxon>Bacteria</taxon>
        <taxon>Pseudomonadati</taxon>
        <taxon>Pseudomonadota</taxon>
        <taxon>Gammaproteobacteria</taxon>
        <taxon>Enterobacterales</taxon>
        <taxon>Yersiniaceae</taxon>
        <taxon>Serratia</taxon>
    </lineage>
</organism>
<dbReference type="PANTHER" id="PTHR37422">
    <property type="entry name" value="TEICHURONIC ACID BIOSYNTHESIS PROTEIN TUAE"/>
    <property type="match status" value="1"/>
</dbReference>
<proteinExistence type="predicted"/>
<evidence type="ECO:0000313" key="7">
    <source>
        <dbReference type="EMBL" id="QHA87352.1"/>
    </source>
</evidence>
<dbReference type="Pfam" id="PF04932">
    <property type="entry name" value="Wzy_C"/>
    <property type="match status" value="1"/>
</dbReference>
<feature type="transmembrane region" description="Helical" evidence="5">
    <location>
        <begin position="92"/>
        <end position="110"/>
    </location>
</feature>